<protein>
    <submittedName>
        <fullName evidence="1">Uncharacterized protein</fullName>
    </submittedName>
</protein>
<reference evidence="1 2" key="1">
    <citation type="journal article" date="2019" name="Sci. Rep.">
        <title>A high-quality genome of Eragrostis curvula grass provides insights into Poaceae evolution and supports new strategies to enhance forage quality.</title>
        <authorList>
            <person name="Carballo J."/>
            <person name="Santos B.A.C.M."/>
            <person name="Zappacosta D."/>
            <person name="Garbus I."/>
            <person name="Selva J.P."/>
            <person name="Gallo C.A."/>
            <person name="Diaz A."/>
            <person name="Albertini E."/>
            <person name="Caccamo M."/>
            <person name="Echenique V."/>
        </authorList>
    </citation>
    <scope>NUCLEOTIDE SEQUENCE [LARGE SCALE GENOMIC DNA]</scope>
    <source>
        <strain evidence="2">cv. Victoria</strain>
        <tissue evidence="1">Leaf</tissue>
    </source>
</reference>
<dbReference type="OrthoDB" id="1414185at2759"/>
<organism evidence="1 2">
    <name type="scientific">Eragrostis curvula</name>
    <name type="common">weeping love grass</name>
    <dbReference type="NCBI Taxonomy" id="38414"/>
    <lineage>
        <taxon>Eukaryota</taxon>
        <taxon>Viridiplantae</taxon>
        <taxon>Streptophyta</taxon>
        <taxon>Embryophyta</taxon>
        <taxon>Tracheophyta</taxon>
        <taxon>Spermatophyta</taxon>
        <taxon>Magnoliopsida</taxon>
        <taxon>Liliopsida</taxon>
        <taxon>Poales</taxon>
        <taxon>Poaceae</taxon>
        <taxon>PACMAD clade</taxon>
        <taxon>Chloridoideae</taxon>
        <taxon>Eragrostideae</taxon>
        <taxon>Eragrostidinae</taxon>
        <taxon>Eragrostis</taxon>
    </lineage>
</organism>
<feature type="non-terminal residue" evidence="1">
    <location>
        <position position="1"/>
    </location>
</feature>
<dbReference type="AlphaFoldDB" id="A0A5J9USG5"/>
<dbReference type="Gramene" id="TVU26324">
    <property type="protein sequence ID" value="TVU26324"/>
    <property type="gene ID" value="EJB05_28863"/>
</dbReference>
<accession>A0A5J9USG5</accession>
<keyword evidence="2" id="KW-1185">Reference proteome</keyword>
<proteinExistence type="predicted"/>
<evidence type="ECO:0000313" key="2">
    <source>
        <dbReference type="Proteomes" id="UP000324897"/>
    </source>
</evidence>
<comment type="caution">
    <text evidence="1">The sequence shown here is derived from an EMBL/GenBank/DDBJ whole genome shotgun (WGS) entry which is preliminary data.</text>
</comment>
<evidence type="ECO:0000313" key="1">
    <source>
        <dbReference type="EMBL" id="TVU26324.1"/>
    </source>
</evidence>
<name>A0A5J9USG5_9POAL</name>
<gene>
    <name evidence="1" type="ORF">EJB05_28863</name>
</gene>
<dbReference type="Proteomes" id="UP000324897">
    <property type="component" value="Chromosome 2"/>
</dbReference>
<dbReference type="EMBL" id="RWGY01000013">
    <property type="protein sequence ID" value="TVU26324.1"/>
    <property type="molecule type" value="Genomic_DNA"/>
</dbReference>
<sequence length="156" mass="17309">MPVLRVTGIDRVQPIQRFMDHLQLLRDRSNLEMCLLDFVGDSSNGDEYVKLWIRHALLCQVRKLIVADSCNNNDPGNCEDASCHSCYGIGDGGAGSVLLSGFSAARSLKLVAEPKMKQKPKSLVPSKAIFNSVDELFLHWTILRELKSNVTSSMDT</sequence>